<dbReference type="InterPro" id="IPR003673">
    <property type="entry name" value="CoA-Trfase_fam_III"/>
</dbReference>
<dbReference type="Gene3D" id="3.30.1540.10">
    <property type="entry name" value="formyl-coa transferase, domain 3"/>
    <property type="match status" value="1"/>
</dbReference>
<dbReference type="GO" id="GO:0016740">
    <property type="term" value="F:transferase activity"/>
    <property type="evidence" value="ECO:0007669"/>
    <property type="project" value="UniProtKB-KW"/>
</dbReference>
<accession>A0ABS9MDQ3</accession>
<dbReference type="InterPro" id="IPR023606">
    <property type="entry name" value="CoA-Trfase_III_dom_1_sf"/>
</dbReference>
<name>A0ABS9MDQ3_9FIRM</name>
<dbReference type="Gene3D" id="3.40.50.10540">
    <property type="entry name" value="Crotonobetainyl-coa:carnitine coa-transferase, domain 1"/>
    <property type="match status" value="1"/>
</dbReference>
<keyword evidence="1" id="KW-0808">Transferase</keyword>
<proteinExistence type="predicted"/>
<dbReference type="EMBL" id="JAKNJB010000051">
    <property type="protein sequence ID" value="MCG4528950.1"/>
    <property type="molecule type" value="Genomic_DNA"/>
</dbReference>
<protein>
    <submittedName>
        <fullName evidence="1">CoA transferase</fullName>
    </submittedName>
</protein>
<evidence type="ECO:0000313" key="1">
    <source>
        <dbReference type="EMBL" id="MCG4528950.1"/>
    </source>
</evidence>
<sequence length="408" mass="45402">MRKPLEGVRVVELGTYVAAPRTARILGDWGASVIKVESLQGDVWRYLAKSFGLPIDPDHAPLFEPDNMNKRDITLDLKSEKGQEVLHKLLAEADVFVTSTRLDGLKRMGIDYENLRVKHPRLIVAQICGFGNQGPLSKNPGFDSACYWGGAGIAQTWAYEGQTPVSPVPGFGDATAASLLVAAILAALYNREFTGKGEYIENSLYGCGIWYNAYGVMASQPQYNNKYPRPINKALDPLAHFMRSSDGKWLTVLTPNWDEIIEDVLHMLHMDEYIGDERFMTMAAAREECNFNFVYQAFLKAHAKFPASYLVEGYTKLNIVASVLGNPKDVYQSEQAKANNYIATYTLHDGKPCVIPRNPIHFASQQLPHETLAPKLGEHSVEILTSLGYPESEIAQMLIDKVTTTPKK</sequence>
<organism evidence="1 2">
    <name type="scientific">Intestinimonas massiliensis</name>
    <name type="common">ex Afouda et al. 2020</name>
    <dbReference type="NCBI Taxonomy" id="1673721"/>
    <lineage>
        <taxon>Bacteria</taxon>
        <taxon>Bacillati</taxon>
        <taxon>Bacillota</taxon>
        <taxon>Clostridia</taxon>
        <taxon>Eubacteriales</taxon>
        <taxon>Intestinimonas</taxon>
    </lineage>
</organism>
<dbReference type="PANTHER" id="PTHR48228">
    <property type="entry name" value="SUCCINYL-COA--D-CITRAMALATE COA-TRANSFERASE"/>
    <property type="match status" value="1"/>
</dbReference>
<dbReference type="InterPro" id="IPR044855">
    <property type="entry name" value="CoA-Trfase_III_dom3_sf"/>
</dbReference>
<keyword evidence="2" id="KW-1185">Reference proteome</keyword>
<gene>
    <name evidence="1" type="ORF">L0P79_18090</name>
</gene>
<dbReference type="SUPFAM" id="SSF89796">
    <property type="entry name" value="CoA-transferase family III (CaiB/BaiF)"/>
    <property type="match status" value="1"/>
</dbReference>
<dbReference type="RefSeq" id="WP_238075160.1">
    <property type="nucleotide sequence ID" value="NZ_JAKNJB010000051.1"/>
</dbReference>
<dbReference type="Pfam" id="PF02515">
    <property type="entry name" value="CoA_transf_3"/>
    <property type="match status" value="1"/>
</dbReference>
<comment type="caution">
    <text evidence="1">The sequence shown here is derived from an EMBL/GenBank/DDBJ whole genome shotgun (WGS) entry which is preliminary data.</text>
</comment>
<reference evidence="1 2" key="1">
    <citation type="submission" date="2022-01" db="EMBL/GenBank/DDBJ databases">
        <title>Collection of gut derived symbiotic bacterial strains cultured from healthy donors.</title>
        <authorList>
            <person name="Lin H."/>
            <person name="Kohout C."/>
            <person name="Waligurski E."/>
            <person name="Pamer E.G."/>
        </authorList>
    </citation>
    <scope>NUCLEOTIDE SEQUENCE [LARGE SCALE GENOMIC DNA]</scope>
    <source>
        <strain evidence="1 2">DFI.3.7</strain>
    </source>
</reference>
<evidence type="ECO:0000313" key="2">
    <source>
        <dbReference type="Proteomes" id="UP001200313"/>
    </source>
</evidence>
<dbReference type="Proteomes" id="UP001200313">
    <property type="component" value="Unassembled WGS sequence"/>
</dbReference>
<dbReference type="PANTHER" id="PTHR48228:SF2">
    <property type="entry name" value="E-CINNAMOYL-COA:R-PHENYLLACTATE COA TRANSFERASE LARGE SUBUNIT"/>
    <property type="match status" value="1"/>
</dbReference>
<dbReference type="InterPro" id="IPR050509">
    <property type="entry name" value="CoA-transferase_III"/>
</dbReference>